<keyword evidence="3" id="KW-0238">DNA-binding</keyword>
<dbReference type="InterPro" id="IPR005119">
    <property type="entry name" value="LysR_subst-bd"/>
</dbReference>
<dbReference type="InterPro" id="IPR036388">
    <property type="entry name" value="WH-like_DNA-bd_sf"/>
</dbReference>
<comment type="similarity">
    <text evidence="1">Belongs to the LysR transcriptional regulatory family.</text>
</comment>
<evidence type="ECO:0000313" key="9">
    <source>
        <dbReference type="Proteomes" id="UP000199693"/>
    </source>
</evidence>
<evidence type="ECO:0000256" key="4">
    <source>
        <dbReference type="ARBA" id="ARBA00023163"/>
    </source>
</evidence>
<dbReference type="GO" id="GO:0003700">
    <property type="term" value="F:DNA-binding transcription factor activity"/>
    <property type="evidence" value="ECO:0007669"/>
    <property type="project" value="InterPro"/>
</dbReference>
<reference evidence="7 8" key="2">
    <citation type="submission" date="2017-06" db="EMBL/GenBank/DDBJ databases">
        <authorList>
            <person name="Varghese N."/>
            <person name="Submissions S."/>
        </authorList>
    </citation>
    <scope>NUCLEOTIDE SEQUENCE [LARGE SCALE GENOMIC DNA]</scope>
    <source>
        <strain evidence="7 8">RLD-1</strain>
    </source>
</reference>
<dbReference type="PANTHER" id="PTHR30579">
    <property type="entry name" value="TRANSCRIPTIONAL REGULATOR"/>
    <property type="match status" value="1"/>
</dbReference>
<gene>
    <name evidence="6" type="ORF">SAMN05216189_101261</name>
    <name evidence="7" type="ORF">SAMN06295949_12561</name>
</gene>
<evidence type="ECO:0000256" key="2">
    <source>
        <dbReference type="ARBA" id="ARBA00023015"/>
    </source>
</evidence>
<name>A0A239MCZ6_9PSED</name>
<evidence type="ECO:0000313" key="6">
    <source>
        <dbReference type="EMBL" id="SDJ07037.1"/>
    </source>
</evidence>
<dbReference type="Gene3D" id="1.10.10.10">
    <property type="entry name" value="Winged helix-like DNA-binding domain superfamily/Winged helix DNA-binding domain"/>
    <property type="match status" value="1"/>
</dbReference>
<keyword evidence="4" id="KW-0804">Transcription</keyword>
<keyword evidence="2" id="KW-0805">Transcription regulation</keyword>
<dbReference type="InterPro" id="IPR036390">
    <property type="entry name" value="WH_DNA-bd_sf"/>
</dbReference>
<dbReference type="GO" id="GO:0003677">
    <property type="term" value="F:DNA binding"/>
    <property type="evidence" value="ECO:0007669"/>
    <property type="project" value="UniProtKB-KW"/>
</dbReference>
<evidence type="ECO:0000256" key="3">
    <source>
        <dbReference type="ARBA" id="ARBA00023125"/>
    </source>
</evidence>
<dbReference type="PRINTS" id="PR00039">
    <property type="entry name" value="HTHLYSR"/>
</dbReference>
<dbReference type="SUPFAM" id="SSF53850">
    <property type="entry name" value="Periplasmic binding protein-like II"/>
    <property type="match status" value="1"/>
</dbReference>
<dbReference type="SUPFAM" id="SSF46785">
    <property type="entry name" value="Winged helix' DNA-binding domain"/>
    <property type="match status" value="1"/>
</dbReference>
<dbReference type="Pfam" id="PF03466">
    <property type="entry name" value="LysR_substrate"/>
    <property type="match status" value="1"/>
</dbReference>
<organism evidence="6 9">
    <name type="scientific">Pseudomonas delhiensis</name>
    <dbReference type="NCBI Taxonomy" id="366289"/>
    <lineage>
        <taxon>Bacteria</taxon>
        <taxon>Pseudomonadati</taxon>
        <taxon>Pseudomonadota</taxon>
        <taxon>Gammaproteobacteria</taxon>
        <taxon>Pseudomonadales</taxon>
        <taxon>Pseudomonadaceae</taxon>
        <taxon>Pseudomonas</taxon>
    </lineage>
</organism>
<accession>A0A239MCZ6</accession>
<dbReference type="InterPro" id="IPR000847">
    <property type="entry name" value="LysR_HTH_N"/>
</dbReference>
<dbReference type="EMBL" id="FNEC01000012">
    <property type="protein sequence ID" value="SDJ07037.1"/>
    <property type="molecule type" value="Genomic_DNA"/>
</dbReference>
<proteinExistence type="inferred from homology"/>
<evidence type="ECO:0000256" key="1">
    <source>
        <dbReference type="ARBA" id="ARBA00009437"/>
    </source>
</evidence>
<dbReference type="EMBL" id="FZPC01000025">
    <property type="protein sequence ID" value="SNT40360.1"/>
    <property type="molecule type" value="Genomic_DNA"/>
</dbReference>
<sequence>MRPTSATGKTPRPLDPPMAKSNAVRSWSLKVDIMKALDIEAVQAFVLVAELKSFTRAAEALASTQSAVSLKIKRLEDGLGRRLLERTPRLVRLSADGGVFLEAARALVAAHRQALGAFAGGQPRRLVVGISHHIVGAELPGLLRQLTRSEPGLLLELRVDSSRETLERFDRGDLDVALVLQQGPPRQDGEVVLQEPFAWMGAADFQPLPGQPLPLATQAEPCSVRRMAVDALDQAGVAWREVFVGGGLMTIGAAVSAGIAVAALGRRVAPAGCEDVGARLGLPALPGRDVLLFSHPRDAQAQGMLRTLVAAVRSTAG</sequence>
<evidence type="ECO:0000313" key="7">
    <source>
        <dbReference type="EMBL" id="SNT40360.1"/>
    </source>
</evidence>
<evidence type="ECO:0000313" key="8">
    <source>
        <dbReference type="Proteomes" id="UP000198309"/>
    </source>
</evidence>
<keyword evidence="8" id="KW-1185">Reference proteome</keyword>
<evidence type="ECO:0000259" key="5">
    <source>
        <dbReference type="PROSITE" id="PS50931"/>
    </source>
</evidence>
<dbReference type="Proteomes" id="UP000199693">
    <property type="component" value="Unassembled WGS sequence"/>
</dbReference>
<protein>
    <submittedName>
        <fullName evidence="6">Transcriptional regulator, LysR family</fullName>
    </submittedName>
</protein>
<feature type="domain" description="HTH lysR-type" evidence="5">
    <location>
        <begin position="37"/>
        <end position="94"/>
    </location>
</feature>
<dbReference type="Pfam" id="PF00126">
    <property type="entry name" value="HTH_1"/>
    <property type="match status" value="1"/>
</dbReference>
<dbReference type="FunFam" id="1.10.10.10:FF:000001">
    <property type="entry name" value="LysR family transcriptional regulator"/>
    <property type="match status" value="1"/>
</dbReference>
<dbReference type="PROSITE" id="PS50931">
    <property type="entry name" value="HTH_LYSR"/>
    <property type="match status" value="1"/>
</dbReference>
<reference evidence="6 9" key="1">
    <citation type="submission" date="2016-10" db="EMBL/GenBank/DDBJ databases">
        <authorList>
            <person name="de Groot N.N."/>
        </authorList>
    </citation>
    <scope>NUCLEOTIDE SEQUENCE [LARGE SCALE GENOMIC DNA]</scope>
    <source>
        <strain evidence="6 9">CCM 7361</strain>
    </source>
</reference>
<dbReference type="InterPro" id="IPR050176">
    <property type="entry name" value="LTTR"/>
</dbReference>
<dbReference type="Gene3D" id="3.40.190.10">
    <property type="entry name" value="Periplasmic binding protein-like II"/>
    <property type="match status" value="2"/>
</dbReference>
<dbReference type="Proteomes" id="UP000198309">
    <property type="component" value="Unassembled WGS sequence"/>
</dbReference>
<dbReference type="AlphaFoldDB" id="A0A239MCZ6"/>
<dbReference type="PANTHER" id="PTHR30579:SF7">
    <property type="entry name" value="HTH-TYPE TRANSCRIPTIONAL REGULATOR LRHA-RELATED"/>
    <property type="match status" value="1"/>
</dbReference>